<dbReference type="EMBL" id="JAPEIS010000027">
    <property type="protein sequence ID" value="KAJ8057807.1"/>
    <property type="molecule type" value="Genomic_DNA"/>
</dbReference>
<evidence type="ECO:0000313" key="4">
    <source>
        <dbReference type="Proteomes" id="UP001152300"/>
    </source>
</evidence>
<evidence type="ECO:0000313" key="2">
    <source>
        <dbReference type="EMBL" id="KAJ8057808.1"/>
    </source>
</evidence>
<gene>
    <name evidence="1" type="ORF">OCU04_013250</name>
    <name evidence="2" type="ORF">OCU04_013251</name>
    <name evidence="3" type="ORF">OCU04_013252</name>
</gene>
<evidence type="ECO:0000313" key="1">
    <source>
        <dbReference type="EMBL" id="KAJ8057807.1"/>
    </source>
</evidence>
<protein>
    <submittedName>
        <fullName evidence="2">Uncharacterized protein</fullName>
    </submittedName>
</protein>
<dbReference type="Proteomes" id="UP001152300">
    <property type="component" value="Unassembled WGS sequence"/>
</dbReference>
<evidence type="ECO:0000313" key="3">
    <source>
        <dbReference type="EMBL" id="KAJ8057809.1"/>
    </source>
</evidence>
<organism evidence="2 4">
    <name type="scientific">Sclerotinia nivalis</name>
    <dbReference type="NCBI Taxonomy" id="352851"/>
    <lineage>
        <taxon>Eukaryota</taxon>
        <taxon>Fungi</taxon>
        <taxon>Dikarya</taxon>
        <taxon>Ascomycota</taxon>
        <taxon>Pezizomycotina</taxon>
        <taxon>Leotiomycetes</taxon>
        <taxon>Helotiales</taxon>
        <taxon>Sclerotiniaceae</taxon>
        <taxon>Sclerotinia</taxon>
    </lineage>
</organism>
<sequence length="442" mass="50929">MLELLYILEVGLYKINIEMDKSDYKEELVDLMENYKVLIRVVMGKIEPSIKHKIQKSGITVIHNTYTGYDSEFQNIDLKYNELLSVQLAVNTKVSLKMPLVKDYEFSKIDTLTGKVYQIKIESESVIKYGEILKLLNDGIKSIRFLKYNSYDNSISKIINNLKLKRVPCVEVEEKSSIIFNFERTPIETWFKLIDEEGMSFKELVRKSNEIAFKKRELEWSRILNILKDIHNDKDFQTREESVNLVSDLVNNVRKGNLETDSDSETVNETNSIKPNKLKQFTRTKMQSFSNNVISVTEVKNNYFIGHLTSADLSILKDFDEIKESLDIVNGSFVTIGKPILIDNVNVSLRDTMLLAPGSKKTLAAIGSLYDKKLNKIFIGDRIKNMKLFLKEDPVLFEEYALQDALITLIHACFMEDFNFRTGSVGIPLTLSTLSRNYILNK</sequence>
<keyword evidence="4" id="KW-1185">Reference proteome</keyword>
<dbReference type="AlphaFoldDB" id="A0A9X0ABH5"/>
<reference evidence="2" key="1">
    <citation type="submission" date="2022-11" db="EMBL/GenBank/DDBJ databases">
        <title>Genome Resource of Sclerotinia nivalis Strain SnTB1, a Plant Pathogen Isolated from American Ginseng.</title>
        <authorList>
            <person name="Fan S."/>
        </authorList>
    </citation>
    <scope>NUCLEOTIDE SEQUENCE</scope>
    <source>
        <strain evidence="2">SnTB1</strain>
    </source>
</reference>
<name>A0A9X0ABH5_9HELO</name>
<dbReference type="EMBL" id="JAPEIS010000027">
    <property type="protein sequence ID" value="KAJ8057808.1"/>
    <property type="molecule type" value="Genomic_DNA"/>
</dbReference>
<dbReference type="OrthoDB" id="5428969at2759"/>
<proteinExistence type="predicted"/>
<comment type="caution">
    <text evidence="2">The sequence shown here is derived from an EMBL/GenBank/DDBJ whole genome shotgun (WGS) entry which is preliminary data.</text>
</comment>
<dbReference type="EMBL" id="JAPEIS010000027">
    <property type="protein sequence ID" value="KAJ8057809.1"/>
    <property type="molecule type" value="Genomic_DNA"/>
</dbReference>
<accession>A0A9X0ABH5</accession>